<evidence type="ECO:0000313" key="1">
    <source>
        <dbReference type="EMBL" id="DAD83047.1"/>
    </source>
</evidence>
<name>A0A8S5MLX0_9CAUD</name>
<proteinExistence type="predicted"/>
<accession>A0A8S5MLX0</accession>
<dbReference type="EMBL" id="BK014927">
    <property type="protein sequence ID" value="DAD83047.1"/>
    <property type="molecule type" value="Genomic_DNA"/>
</dbReference>
<sequence>MQGMTPEEHERYDAVRAYLDEYRKAVEYERLCLNERNVQGEAPAAFNARQSKIVDEMKGKSLAAIDLLRVGLGRTIVEMRHIDLYCWRYIEKKTQMCRTTIYKYYRDAIFDLYQKMIDANLI</sequence>
<organism evidence="1">
    <name type="scientific">Caudovirales sp. ct1Jx6</name>
    <dbReference type="NCBI Taxonomy" id="2826765"/>
    <lineage>
        <taxon>Viruses</taxon>
        <taxon>Duplodnaviria</taxon>
        <taxon>Heunggongvirae</taxon>
        <taxon>Uroviricota</taxon>
        <taxon>Caudoviricetes</taxon>
    </lineage>
</organism>
<protein>
    <submittedName>
        <fullName evidence="1">Uncharacterized protein</fullName>
    </submittedName>
</protein>
<reference evidence="1" key="1">
    <citation type="journal article" date="2021" name="Proc. Natl. Acad. Sci. U.S.A.">
        <title>A Catalog of Tens of Thousands of Viruses from Human Metagenomes Reveals Hidden Associations with Chronic Diseases.</title>
        <authorList>
            <person name="Tisza M.J."/>
            <person name="Buck C.B."/>
        </authorList>
    </citation>
    <scope>NUCLEOTIDE SEQUENCE</scope>
    <source>
        <strain evidence="1">Ct1Jx6</strain>
    </source>
</reference>